<evidence type="ECO:0000313" key="2">
    <source>
        <dbReference type="Proteomes" id="UP000198729"/>
    </source>
</evidence>
<dbReference type="OrthoDB" id="8564615at2"/>
<proteinExistence type="predicted"/>
<reference evidence="1 2" key="1">
    <citation type="submission" date="2016-10" db="EMBL/GenBank/DDBJ databases">
        <authorList>
            <person name="de Groot N.N."/>
        </authorList>
    </citation>
    <scope>NUCLEOTIDE SEQUENCE [LARGE SCALE GENOMIC DNA]</scope>
    <source>
        <strain evidence="1">1</strain>
    </source>
</reference>
<dbReference type="Proteomes" id="UP000198729">
    <property type="component" value="Unassembled WGS sequence"/>
</dbReference>
<evidence type="ECO:0000313" key="1">
    <source>
        <dbReference type="EMBL" id="SCZ84898.1"/>
    </source>
</evidence>
<dbReference type="EMBL" id="FMWO01000037">
    <property type="protein sequence ID" value="SCZ84898.1"/>
    <property type="molecule type" value="Genomic_DNA"/>
</dbReference>
<keyword evidence="2" id="KW-1185">Reference proteome</keyword>
<sequence>MALEYVIVTFPTQRLVYIDNVSSGHTNEKLRVDTGTHVFDLGEYANYEPRSQEVLIAETTVSDPIQIIFTKKLGA</sequence>
<dbReference type="STRING" id="51642.NSMM_300017"/>
<name>A0A1G5SCQ5_9PROT</name>
<gene>
    <name evidence="1" type="ORF">NSMM_300017</name>
</gene>
<organism evidence="1 2">
    <name type="scientific">Nitrosomonas mobilis</name>
    <dbReference type="NCBI Taxonomy" id="51642"/>
    <lineage>
        <taxon>Bacteria</taxon>
        <taxon>Pseudomonadati</taxon>
        <taxon>Pseudomonadota</taxon>
        <taxon>Betaproteobacteria</taxon>
        <taxon>Nitrosomonadales</taxon>
        <taxon>Nitrosomonadaceae</taxon>
        <taxon>Nitrosomonas</taxon>
    </lineage>
</organism>
<protein>
    <submittedName>
        <fullName evidence="1">Uncharacterized protein</fullName>
    </submittedName>
</protein>
<dbReference type="AlphaFoldDB" id="A0A1G5SCQ5"/>
<accession>A0A1G5SCQ5</accession>
<dbReference type="RefSeq" id="WP_090284747.1">
    <property type="nucleotide sequence ID" value="NZ_FMWO01000037.1"/>
</dbReference>